<keyword evidence="3" id="KW-1003">Cell membrane</keyword>
<feature type="transmembrane region" description="Helical" evidence="7">
    <location>
        <begin position="152"/>
        <end position="176"/>
    </location>
</feature>
<dbReference type="Gene3D" id="1.20.1250.20">
    <property type="entry name" value="MFS general substrate transporter like domains"/>
    <property type="match status" value="1"/>
</dbReference>
<feature type="transmembrane region" description="Helical" evidence="7">
    <location>
        <begin position="268"/>
        <end position="286"/>
    </location>
</feature>
<keyword evidence="6 7" id="KW-0472">Membrane</keyword>
<dbReference type="EMBL" id="JBHSBN010000027">
    <property type="protein sequence ID" value="MFC4109688.1"/>
    <property type="molecule type" value="Genomic_DNA"/>
</dbReference>
<feature type="transmembrane region" description="Helical" evidence="7">
    <location>
        <begin position="354"/>
        <end position="375"/>
    </location>
</feature>
<evidence type="ECO:0000256" key="3">
    <source>
        <dbReference type="ARBA" id="ARBA00022475"/>
    </source>
</evidence>
<keyword evidence="5 7" id="KW-1133">Transmembrane helix</keyword>
<dbReference type="InterPro" id="IPR020846">
    <property type="entry name" value="MFS_dom"/>
</dbReference>
<dbReference type="SUPFAM" id="SSF103473">
    <property type="entry name" value="MFS general substrate transporter"/>
    <property type="match status" value="1"/>
</dbReference>
<dbReference type="PANTHER" id="PTHR23513:SF11">
    <property type="entry name" value="STAPHYLOFERRIN A TRANSPORTER"/>
    <property type="match status" value="1"/>
</dbReference>
<protein>
    <submittedName>
        <fullName evidence="9">MFS transporter</fullName>
    </submittedName>
</protein>
<proteinExistence type="predicted"/>
<evidence type="ECO:0000256" key="7">
    <source>
        <dbReference type="SAM" id="Phobius"/>
    </source>
</evidence>
<dbReference type="PROSITE" id="PS50850">
    <property type="entry name" value="MFS"/>
    <property type="match status" value="1"/>
</dbReference>
<keyword evidence="4 7" id="KW-0812">Transmembrane</keyword>
<feature type="transmembrane region" description="Helical" evidence="7">
    <location>
        <begin position="27"/>
        <end position="49"/>
    </location>
</feature>
<keyword evidence="2" id="KW-0813">Transport</keyword>
<feature type="transmembrane region" description="Helical" evidence="7">
    <location>
        <begin position="116"/>
        <end position="140"/>
    </location>
</feature>
<evidence type="ECO:0000256" key="1">
    <source>
        <dbReference type="ARBA" id="ARBA00004651"/>
    </source>
</evidence>
<evidence type="ECO:0000256" key="4">
    <source>
        <dbReference type="ARBA" id="ARBA00022692"/>
    </source>
</evidence>
<reference evidence="10" key="1">
    <citation type="journal article" date="2019" name="Int. J. Syst. Evol. Microbiol.">
        <title>The Global Catalogue of Microorganisms (GCM) 10K type strain sequencing project: providing services to taxonomists for standard genome sequencing and annotation.</title>
        <authorList>
            <consortium name="The Broad Institute Genomics Platform"/>
            <consortium name="The Broad Institute Genome Sequencing Center for Infectious Disease"/>
            <person name="Wu L."/>
            <person name="Ma J."/>
        </authorList>
    </citation>
    <scope>NUCLEOTIDE SEQUENCE [LARGE SCALE GENOMIC DNA]</scope>
    <source>
        <strain evidence="10">2902at01</strain>
    </source>
</reference>
<dbReference type="CDD" id="cd06173">
    <property type="entry name" value="MFS_MefA_like"/>
    <property type="match status" value="1"/>
</dbReference>
<organism evidence="9 10">
    <name type="scientific">Micromonospora zhanjiangensis</name>
    <dbReference type="NCBI Taxonomy" id="1522057"/>
    <lineage>
        <taxon>Bacteria</taxon>
        <taxon>Bacillati</taxon>
        <taxon>Actinomycetota</taxon>
        <taxon>Actinomycetes</taxon>
        <taxon>Micromonosporales</taxon>
        <taxon>Micromonosporaceae</taxon>
        <taxon>Micromonospora</taxon>
    </lineage>
</organism>
<sequence>MVSAGPAAAEPPPSAWAPLRVAAYRSLWLAMLAANLGTWMQTVGAQWLLINEPGASTLVALVQTASMLPILLLALPAGALADTFDRRHLLIVVQLFVAGVAVLLTLLTAAGRMPPALLLTLTFAFGVGQALTLPAWAAVIPDLVPRSQLQSASALGAISVNAARSIGPAVAGVLIARTGVPVVFALNAVAFVIFAVALWRWRPATAEAAGVPERFTAALRAGGRYVRHSPTVQRLLLRALVFILPASALWALLPLIANKRLGLGSGGYGVLLGALGVGAIVGGLLLPTVRAKLSPTWFVLLAGVLYGLAMLVVALVRSEALVLLALVPAGAAWVTTLSNLNAEIQLFLPGWVRARGLAVYQVVFAGSQAIGALVWGVVADLAGLVVAHLVAAALMVVGALTAWLWPLPDLRSVERDPATFWPDLQVVHEPDPTVGPILVTITFTVPPERQEEFVAAMEAVRAARQRTGAMRWGLFRKGEAPDCFVEVYQVPSWDEHLRQHRGRLTRADQVAEERAWTLASGTPEVNHLVPAEAAP</sequence>
<accession>A0ABV8KUB0</accession>
<evidence type="ECO:0000256" key="5">
    <source>
        <dbReference type="ARBA" id="ARBA00022989"/>
    </source>
</evidence>
<dbReference type="InterPro" id="IPR036259">
    <property type="entry name" value="MFS_trans_sf"/>
</dbReference>
<dbReference type="Proteomes" id="UP001595868">
    <property type="component" value="Unassembled WGS sequence"/>
</dbReference>
<evidence type="ECO:0000313" key="10">
    <source>
        <dbReference type="Proteomes" id="UP001595868"/>
    </source>
</evidence>
<gene>
    <name evidence="9" type="ORF">ACFOX0_27615</name>
</gene>
<dbReference type="InterPro" id="IPR010290">
    <property type="entry name" value="TM_effector"/>
</dbReference>
<feature type="transmembrane region" description="Helical" evidence="7">
    <location>
        <begin position="182"/>
        <end position="199"/>
    </location>
</feature>
<name>A0ABV8KUB0_9ACTN</name>
<feature type="domain" description="Major facilitator superfamily (MFS) profile" evidence="8">
    <location>
        <begin position="23"/>
        <end position="410"/>
    </location>
</feature>
<feature type="transmembrane region" description="Helical" evidence="7">
    <location>
        <begin position="55"/>
        <end position="77"/>
    </location>
</feature>
<feature type="transmembrane region" description="Helical" evidence="7">
    <location>
        <begin position="89"/>
        <end position="110"/>
    </location>
</feature>
<dbReference type="PANTHER" id="PTHR23513">
    <property type="entry name" value="INTEGRAL MEMBRANE EFFLUX PROTEIN-RELATED"/>
    <property type="match status" value="1"/>
</dbReference>
<feature type="transmembrane region" description="Helical" evidence="7">
    <location>
        <begin position="322"/>
        <end position="342"/>
    </location>
</feature>
<feature type="transmembrane region" description="Helical" evidence="7">
    <location>
        <begin position="235"/>
        <end position="256"/>
    </location>
</feature>
<dbReference type="InterPro" id="IPR011008">
    <property type="entry name" value="Dimeric_a/b-barrel"/>
</dbReference>
<keyword evidence="10" id="KW-1185">Reference proteome</keyword>
<feature type="transmembrane region" description="Helical" evidence="7">
    <location>
        <begin position="298"/>
        <end position="316"/>
    </location>
</feature>
<comment type="caution">
    <text evidence="9">The sequence shown here is derived from an EMBL/GenBank/DDBJ whole genome shotgun (WGS) entry which is preliminary data.</text>
</comment>
<dbReference type="Pfam" id="PF05977">
    <property type="entry name" value="MFS_3"/>
    <property type="match status" value="1"/>
</dbReference>
<evidence type="ECO:0000256" key="6">
    <source>
        <dbReference type="ARBA" id="ARBA00023136"/>
    </source>
</evidence>
<evidence type="ECO:0000313" key="9">
    <source>
        <dbReference type="EMBL" id="MFC4109688.1"/>
    </source>
</evidence>
<evidence type="ECO:0000259" key="8">
    <source>
        <dbReference type="PROSITE" id="PS50850"/>
    </source>
</evidence>
<comment type="subcellular location">
    <subcellularLocation>
        <location evidence="1">Cell membrane</location>
        <topology evidence="1">Multi-pass membrane protein</topology>
    </subcellularLocation>
</comment>
<feature type="transmembrane region" description="Helical" evidence="7">
    <location>
        <begin position="381"/>
        <end position="405"/>
    </location>
</feature>
<evidence type="ECO:0000256" key="2">
    <source>
        <dbReference type="ARBA" id="ARBA00022448"/>
    </source>
</evidence>
<dbReference type="RefSeq" id="WP_377551387.1">
    <property type="nucleotide sequence ID" value="NZ_JBHSBN010000027.1"/>
</dbReference>
<dbReference type="SUPFAM" id="SSF54909">
    <property type="entry name" value="Dimeric alpha+beta barrel"/>
    <property type="match status" value="1"/>
</dbReference>